<dbReference type="PANTHER" id="PTHR11533">
    <property type="entry name" value="PROTEASE M1 ZINC METALLOPROTEASE"/>
    <property type="match status" value="1"/>
</dbReference>
<accession>A0A914R552</accession>
<dbReference type="Proteomes" id="UP000887578">
    <property type="component" value="Unplaced"/>
</dbReference>
<dbReference type="GO" id="GO:0016020">
    <property type="term" value="C:membrane"/>
    <property type="evidence" value="ECO:0007669"/>
    <property type="project" value="TreeGrafter"/>
</dbReference>
<dbReference type="GO" id="GO:0008270">
    <property type="term" value="F:zinc ion binding"/>
    <property type="evidence" value="ECO:0007669"/>
    <property type="project" value="TreeGrafter"/>
</dbReference>
<dbReference type="GO" id="GO:0070006">
    <property type="term" value="F:metalloaminopeptidase activity"/>
    <property type="evidence" value="ECO:0007669"/>
    <property type="project" value="TreeGrafter"/>
</dbReference>
<organism evidence="3 4">
    <name type="scientific">Panagrolaimus davidi</name>
    <dbReference type="NCBI Taxonomy" id="227884"/>
    <lineage>
        <taxon>Eukaryota</taxon>
        <taxon>Metazoa</taxon>
        <taxon>Ecdysozoa</taxon>
        <taxon>Nematoda</taxon>
        <taxon>Chromadorea</taxon>
        <taxon>Rhabditida</taxon>
        <taxon>Tylenchina</taxon>
        <taxon>Panagrolaimomorpha</taxon>
        <taxon>Panagrolaimoidea</taxon>
        <taxon>Panagrolaimidae</taxon>
        <taxon>Panagrolaimus</taxon>
    </lineage>
</organism>
<reference evidence="4" key="1">
    <citation type="submission" date="2022-11" db="UniProtKB">
        <authorList>
            <consortium name="WormBaseParasite"/>
        </authorList>
    </citation>
    <scope>IDENTIFICATION</scope>
</reference>
<dbReference type="AlphaFoldDB" id="A0A914R552"/>
<dbReference type="GO" id="GO:0005737">
    <property type="term" value="C:cytoplasm"/>
    <property type="evidence" value="ECO:0007669"/>
    <property type="project" value="TreeGrafter"/>
</dbReference>
<dbReference type="InterPro" id="IPR050344">
    <property type="entry name" value="Peptidase_M1_aminopeptidases"/>
</dbReference>
<proteinExistence type="inferred from homology"/>
<dbReference type="PANTHER" id="PTHR11533:SF21">
    <property type="entry name" value="AMINOPEPTIDASE"/>
    <property type="match status" value="1"/>
</dbReference>
<sequence>MNKKLLSKLDISVRINDLALIDPYANCYCKILYDDQTWLRIAKQLQENHTLIPIESRARLILESNGFVTMEKLNITICFELGKYIKNEIEPGPIQTFLLHMDSYQYIFFGNETKGMLRKYISSLLIPIFERVISNEGQKINEQVKRLTILKLCLLNYQPCIDYAKNIFSQVVKDCKNSLLSNPSCNKIDVGYRSTIYAIAVKYGNKEIFEFVWEKYFNETEKVEKESLLQGLAATQDYDLAKRVIEYHIENATHMSQLCVYYYYANTLKQLRPYLMKNLEYVIKKAKGTKFLAMCAHAIYRFPQKENLVKEVKEFEAANKDVIKAGGPFVSGAIAGRKKHNAQDLKVQKSCAQTLNSFLYEYVSTLSS</sequence>
<dbReference type="GO" id="GO:0042277">
    <property type="term" value="F:peptide binding"/>
    <property type="evidence" value="ECO:0007669"/>
    <property type="project" value="TreeGrafter"/>
</dbReference>
<comment type="similarity">
    <text evidence="1">Belongs to the peptidase M1 family.</text>
</comment>
<dbReference type="GO" id="GO:0005615">
    <property type="term" value="C:extracellular space"/>
    <property type="evidence" value="ECO:0007669"/>
    <property type="project" value="TreeGrafter"/>
</dbReference>
<protein>
    <submittedName>
        <fullName evidence="4">ERAP1-like C-terminal domain-containing protein</fullName>
    </submittedName>
</protein>
<evidence type="ECO:0000256" key="1">
    <source>
        <dbReference type="ARBA" id="ARBA00010136"/>
    </source>
</evidence>
<name>A0A914R552_9BILA</name>
<dbReference type="InterPro" id="IPR024571">
    <property type="entry name" value="ERAP1-like_C_dom"/>
</dbReference>
<dbReference type="Pfam" id="PF11838">
    <property type="entry name" value="ERAP1_C"/>
    <property type="match status" value="1"/>
</dbReference>
<feature type="domain" description="ERAP1-like C-terminal" evidence="2">
    <location>
        <begin position="26"/>
        <end position="319"/>
    </location>
</feature>
<dbReference type="WBParaSite" id="PDA_v2.g6554.t1">
    <property type="protein sequence ID" value="PDA_v2.g6554.t1"/>
    <property type="gene ID" value="PDA_v2.g6554"/>
</dbReference>
<evidence type="ECO:0000313" key="3">
    <source>
        <dbReference type="Proteomes" id="UP000887578"/>
    </source>
</evidence>
<keyword evidence="3" id="KW-1185">Reference proteome</keyword>
<evidence type="ECO:0000313" key="4">
    <source>
        <dbReference type="WBParaSite" id="PDA_v2.g6554.t1"/>
    </source>
</evidence>
<dbReference type="Gene3D" id="1.25.50.20">
    <property type="match status" value="1"/>
</dbReference>
<dbReference type="GO" id="GO:0006508">
    <property type="term" value="P:proteolysis"/>
    <property type="evidence" value="ECO:0007669"/>
    <property type="project" value="TreeGrafter"/>
</dbReference>
<evidence type="ECO:0000259" key="2">
    <source>
        <dbReference type="Pfam" id="PF11838"/>
    </source>
</evidence>
<dbReference type="GO" id="GO:0043171">
    <property type="term" value="P:peptide catabolic process"/>
    <property type="evidence" value="ECO:0007669"/>
    <property type="project" value="TreeGrafter"/>
</dbReference>